<name>W5SVQ8_9SPIR</name>
<dbReference type="AlphaFoldDB" id="W5SVQ8"/>
<dbReference type="PROSITE" id="PS51257">
    <property type="entry name" value="PROKAR_LIPOPROTEIN"/>
    <property type="match status" value="1"/>
</dbReference>
<evidence type="ECO:0008006" key="3">
    <source>
        <dbReference type="Google" id="ProtNLM"/>
    </source>
</evidence>
<dbReference type="RefSeq" id="WP_051428589.1">
    <property type="nucleotide sequence ID" value="NZ_JACZ01000003.1"/>
</dbReference>
<accession>W5SVQ8</accession>
<reference evidence="1" key="1">
    <citation type="submission" date="2013-04" db="EMBL/GenBank/DDBJ databases">
        <title>Comparative Genomics of Relapsing Fever Spirochetes.</title>
        <authorList>
            <person name="Schwan T.G."/>
            <person name="Raffel S.J."/>
            <person name="Porcella S.F."/>
            <person name="Martens C.A."/>
            <person name="Bruno D.P."/>
            <person name="Ricklefs S.M."/>
            <person name="Barbian K.B."/>
        </authorList>
    </citation>
    <scope>NUCLEOTIDE SEQUENCE [LARGE SCALE GENOMIC DNA]</scope>
    <source>
        <strain evidence="1">Co53</strain>
    </source>
</reference>
<proteinExistence type="predicted"/>
<gene>
    <name evidence="1" type="ORF">BCO_0900014</name>
</gene>
<evidence type="ECO:0000313" key="1">
    <source>
        <dbReference type="EMBL" id="AHH10952.1"/>
    </source>
</evidence>
<evidence type="ECO:0000313" key="2">
    <source>
        <dbReference type="Proteomes" id="UP000019330"/>
    </source>
</evidence>
<keyword evidence="2" id="KW-1185">Reference proteome</keyword>
<dbReference type="OrthoDB" id="350523at2"/>
<dbReference type="Proteomes" id="UP000019330">
    <property type="component" value="Chromosome"/>
</dbReference>
<dbReference type="EMBL" id="CP005745">
    <property type="protein sequence ID" value="AHH10952.1"/>
    <property type="molecule type" value="Genomic_DNA"/>
</dbReference>
<organism evidence="1 2">
    <name type="scientific">Borrelia coriaceae ATCC 43381</name>
    <dbReference type="NCBI Taxonomy" id="1408429"/>
    <lineage>
        <taxon>Bacteria</taxon>
        <taxon>Pseudomonadati</taxon>
        <taxon>Spirochaetota</taxon>
        <taxon>Spirochaetia</taxon>
        <taxon>Spirochaetales</taxon>
        <taxon>Borreliaceae</taxon>
        <taxon>Borrelia</taxon>
    </lineage>
</organism>
<protein>
    <recommendedName>
        <fullName evidence="3">Lipoprotein</fullName>
    </recommendedName>
</protein>
<dbReference type="STRING" id="1313292.BCO_0900014"/>
<dbReference type="PATRIC" id="fig|1313292.3.peg.821"/>
<sequence>MVLSLKLLQLDLNLKNLFLSLLALSCSIPKRNFSILEFGVTSLSKNSTSLNTLVDVAYNIFLSDFDLVIIKNLRNKEELDLVNNKVAFGSFENAYFIRQNNNSSISILAKEKIEIKILDFIKGLYEYRLGMVVDFVFNNFHYGIVVFNFDEEIVDNLDIAIVGEQITYLSFRYKNLLFILDKSELSILDMVIKNGYFSLIYNAINPMHIINAIDDRVYSNFSAQVSLHSLIYVVLSYLYDNLYINNFPKSILIE</sequence>
<dbReference type="HOGENOM" id="CLU_100124_0_0_12"/>